<evidence type="ECO:0000313" key="2">
    <source>
        <dbReference type="Proteomes" id="UP000004416"/>
    </source>
</evidence>
<dbReference type="Proteomes" id="UP000004416">
    <property type="component" value="Unassembled WGS sequence"/>
</dbReference>
<protein>
    <submittedName>
        <fullName evidence="1">Uncharacterized protein</fullName>
    </submittedName>
</protein>
<proteinExistence type="predicted"/>
<accession>G9XNR6</accession>
<comment type="caution">
    <text evidence="1">The sequence shown here is derived from an EMBL/GenBank/DDBJ whole genome shotgun (WGS) entry which is preliminary data.</text>
</comment>
<dbReference type="AlphaFoldDB" id="G9XNR6"/>
<name>G9XNR6_DESHA</name>
<reference evidence="1 2" key="1">
    <citation type="submission" date="2011-08" db="EMBL/GenBank/DDBJ databases">
        <authorList>
            <person name="Weinstock G."/>
            <person name="Sodergren E."/>
            <person name="Clifton S."/>
            <person name="Fulton L."/>
            <person name="Fulton B."/>
            <person name="Courtney L."/>
            <person name="Fronick C."/>
            <person name="Harrison M."/>
            <person name="Strong C."/>
            <person name="Farmer C."/>
            <person name="Delahaunty K."/>
            <person name="Markovic C."/>
            <person name="Hall O."/>
            <person name="Minx P."/>
            <person name="Tomlinson C."/>
            <person name="Mitreva M."/>
            <person name="Hou S."/>
            <person name="Chen J."/>
            <person name="Wollam A."/>
            <person name="Pepin K.H."/>
            <person name="Johnson M."/>
            <person name="Bhonagiri V."/>
            <person name="Zhang X."/>
            <person name="Suruliraj S."/>
            <person name="Warren W."/>
            <person name="Chinwalla A."/>
            <person name="Mardis E.R."/>
            <person name="Wilson R.K."/>
        </authorList>
    </citation>
    <scope>NUCLEOTIDE SEQUENCE [LARGE SCALE GENOMIC DNA]</scope>
    <source>
        <strain evidence="1 2">DP7</strain>
    </source>
</reference>
<dbReference type="EMBL" id="AFZX01000069">
    <property type="protein sequence ID" value="EHL06562.1"/>
    <property type="molecule type" value="Genomic_DNA"/>
</dbReference>
<dbReference type="HOGENOM" id="CLU_3117118_0_0_9"/>
<sequence length="50" mass="5882">MVTTQLRCNWVTVKSSERAGIAIFTELDIKAPIKDVKRQMIMVERTNWWS</sequence>
<evidence type="ECO:0000313" key="1">
    <source>
        <dbReference type="EMBL" id="EHL06562.1"/>
    </source>
</evidence>
<gene>
    <name evidence="1" type="ORF">HMPREF0322_02611</name>
</gene>
<organism evidence="1 2">
    <name type="scientific">Desulfitobacterium hafniense DP7</name>
    <dbReference type="NCBI Taxonomy" id="537010"/>
    <lineage>
        <taxon>Bacteria</taxon>
        <taxon>Bacillati</taxon>
        <taxon>Bacillota</taxon>
        <taxon>Clostridia</taxon>
        <taxon>Eubacteriales</taxon>
        <taxon>Desulfitobacteriaceae</taxon>
        <taxon>Desulfitobacterium</taxon>
    </lineage>
</organism>